<dbReference type="PANTHER" id="PTHR11036">
    <property type="entry name" value="SEMAPHORIN"/>
    <property type="match status" value="1"/>
</dbReference>
<dbReference type="GO" id="GO:0007411">
    <property type="term" value="P:axon guidance"/>
    <property type="evidence" value="ECO:0007669"/>
    <property type="project" value="TreeGrafter"/>
</dbReference>
<reference evidence="6" key="1">
    <citation type="journal article" date="2014" name="Nat. Genet.">
        <title>Genome of the human hookworm Necator americanus.</title>
        <authorList>
            <person name="Tang Y.T."/>
            <person name="Gao X."/>
            <person name="Rosa B.A."/>
            <person name="Abubucker S."/>
            <person name="Hallsworth-Pepin K."/>
            <person name="Martin J."/>
            <person name="Tyagi R."/>
            <person name="Heizer E."/>
            <person name="Zhang X."/>
            <person name="Bhonagiri-Palsikar V."/>
            <person name="Minx P."/>
            <person name="Warren W.C."/>
            <person name="Wang Q."/>
            <person name="Zhan B."/>
            <person name="Hotez P.J."/>
            <person name="Sternberg P.W."/>
            <person name="Dougall A."/>
            <person name="Gaze S.T."/>
            <person name="Mulvenna J."/>
            <person name="Sotillo J."/>
            <person name="Ranganathan S."/>
            <person name="Rabelo E.M."/>
            <person name="Wilson R.K."/>
            <person name="Felgner P.L."/>
            <person name="Bethony J."/>
            <person name="Hawdon J.M."/>
            <person name="Gasser R.B."/>
            <person name="Loukas A."/>
            <person name="Mitreva M."/>
        </authorList>
    </citation>
    <scope>NUCLEOTIDE SEQUENCE [LARGE SCALE GENOMIC DNA]</scope>
</reference>
<feature type="domain" description="Sema" evidence="4">
    <location>
        <begin position="9"/>
        <end position="452"/>
    </location>
</feature>
<dbReference type="SUPFAM" id="SSF101912">
    <property type="entry name" value="Sema domain"/>
    <property type="match status" value="1"/>
</dbReference>
<feature type="transmembrane region" description="Helical" evidence="2">
    <location>
        <begin position="559"/>
        <end position="578"/>
    </location>
</feature>
<dbReference type="OMA" id="VCMNDEG"/>
<dbReference type="InterPro" id="IPR015943">
    <property type="entry name" value="WD40/YVTN_repeat-like_dom_sf"/>
</dbReference>
<evidence type="ECO:0000256" key="3">
    <source>
        <dbReference type="SAM" id="SignalP"/>
    </source>
</evidence>
<dbReference type="InterPro" id="IPR027231">
    <property type="entry name" value="Semaphorin"/>
</dbReference>
<gene>
    <name evidence="5" type="ORF">NECAME_04366</name>
</gene>
<proteinExistence type="predicted"/>
<sequence>MIAFLIVVALLLPTVSCTSSAHSVPFFDLTNATSRLRFSTDDSLVLLHSYGLYVLLGGRNAVFNVSIAPLSIAFKYDWATSSNDRLECTKKTTSLHLCDNFIRTFYLTQTGFVVCGTHGLNPTCANFVEGERSPRRMFAGDGLAPHAPDVIAPFLFSGRYLYTANAPDYSSTELLLMRKDPLKVGTSDMLRTGRGESQTDGAQFVKLTENKNEVLAFFSEPPSESEGCGLRRVARIGRVCRDDTGGTGKHQHEWTSFVKSRLDCAIEGKDQDTLYFNQLASVTTGAHFLYGAFRSQLAGLGSSAVCAYSRATVSQTMASAFRNKKANCPRANDTYEHTYIRNNPLVLTKLSTSPLFVHYGSDRFAEILIQENIVDLAGRHSTVFFIATDQGKIFKVIKNTAEAEARHVSSVKAVEASSPIVSLTAHLERRPNQQTTKKLLILTPTQLILLPSSMCKRQHTCTECLSMGDPECAWVLHGAECVAVSENIFRREYLTQEIGKCNRQVDEITTTTEDPPQQLILQFAGKMQCLCESPTQLPCTTEVFQREVVTSSAEFLSPWTLFLFCTGLATGAMLNLLLTRSRAPTKKASMSPPRIEAYASMPNSHLSNSMHSSIQTYC</sequence>
<comment type="caution">
    <text evidence="1">Lacks conserved residue(s) required for the propagation of feature annotation.</text>
</comment>
<protein>
    <submittedName>
        <fullName evidence="5">Sema domain protein</fullName>
    </submittedName>
</protein>
<dbReference type="Gene3D" id="2.130.10.10">
    <property type="entry name" value="YVTN repeat-like/Quinoprotein amine dehydrogenase"/>
    <property type="match status" value="1"/>
</dbReference>
<evidence type="ECO:0000313" key="6">
    <source>
        <dbReference type="Proteomes" id="UP000053676"/>
    </source>
</evidence>
<dbReference type="Proteomes" id="UP000053676">
    <property type="component" value="Unassembled WGS sequence"/>
</dbReference>
<feature type="signal peptide" evidence="3">
    <location>
        <begin position="1"/>
        <end position="17"/>
    </location>
</feature>
<dbReference type="GO" id="GO:0030335">
    <property type="term" value="P:positive regulation of cell migration"/>
    <property type="evidence" value="ECO:0007669"/>
    <property type="project" value="TreeGrafter"/>
</dbReference>
<feature type="chain" id="PRO_5004824650" evidence="3">
    <location>
        <begin position="18"/>
        <end position="618"/>
    </location>
</feature>
<dbReference type="PANTHER" id="PTHR11036:SF92">
    <property type="entry name" value="SEMA DOMAIN-CONTAINING PROTEIN"/>
    <property type="match status" value="1"/>
</dbReference>
<organism evidence="5 6">
    <name type="scientific">Necator americanus</name>
    <name type="common">Human hookworm</name>
    <dbReference type="NCBI Taxonomy" id="51031"/>
    <lineage>
        <taxon>Eukaryota</taxon>
        <taxon>Metazoa</taxon>
        <taxon>Ecdysozoa</taxon>
        <taxon>Nematoda</taxon>
        <taxon>Chromadorea</taxon>
        <taxon>Rhabditida</taxon>
        <taxon>Rhabditina</taxon>
        <taxon>Rhabditomorpha</taxon>
        <taxon>Strongyloidea</taxon>
        <taxon>Ancylostomatidae</taxon>
        <taxon>Bunostominae</taxon>
        <taxon>Necator</taxon>
    </lineage>
</organism>
<keyword evidence="6" id="KW-1185">Reference proteome</keyword>
<dbReference type="SUPFAM" id="SSF103575">
    <property type="entry name" value="Plexin repeat"/>
    <property type="match status" value="1"/>
</dbReference>
<dbReference type="GO" id="GO:0071526">
    <property type="term" value="P:semaphorin-plexin signaling pathway"/>
    <property type="evidence" value="ECO:0007669"/>
    <property type="project" value="TreeGrafter"/>
</dbReference>
<dbReference type="Pfam" id="PF01403">
    <property type="entry name" value="Sema"/>
    <property type="match status" value="1"/>
</dbReference>
<dbReference type="GO" id="GO:0045499">
    <property type="term" value="F:chemorepellent activity"/>
    <property type="evidence" value="ECO:0007669"/>
    <property type="project" value="TreeGrafter"/>
</dbReference>
<evidence type="ECO:0000256" key="1">
    <source>
        <dbReference type="PROSITE-ProRule" id="PRU00352"/>
    </source>
</evidence>
<name>W2SU63_NECAM</name>
<dbReference type="STRING" id="51031.W2SU63"/>
<dbReference type="GO" id="GO:0030215">
    <property type="term" value="F:semaphorin receptor binding"/>
    <property type="evidence" value="ECO:0007669"/>
    <property type="project" value="InterPro"/>
</dbReference>
<keyword evidence="2" id="KW-0812">Transmembrane</keyword>
<accession>W2SU63</accession>
<dbReference type="SMART" id="SM00630">
    <property type="entry name" value="Sema"/>
    <property type="match status" value="1"/>
</dbReference>
<dbReference type="AlphaFoldDB" id="W2SU63"/>
<dbReference type="EMBL" id="KI662023">
    <property type="protein sequence ID" value="ETN73058.1"/>
    <property type="molecule type" value="Genomic_DNA"/>
</dbReference>
<keyword evidence="2" id="KW-0472">Membrane</keyword>
<dbReference type="InterPro" id="IPR001627">
    <property type="entry name" value="Semap_dom"/>
</dbReference>
<evidence type="ECO:0000259" key="4">
    <source>
        <dbReference type="PROSITE" id="PS51004"/>
    </source>
</evidence>
<evidence type="ECO:0000313" key="5">
    <source>
        <dbReference type="EMBL" id="ETN73058.1"/>
    </source>
</evidence>
<dbReference type="InterPro" id="IPR036352">
    <property type="entry name" value="Semap_dom_sf"/>
</dbReference>
<dbReference type="PROSITE" id="PS51004">
    <property type="entry name" value="SEMA"/>
    <property type="match status" value="1"/>
</dbReference>
<dbReference type="KEGG" id="nai:NECAME_04366"/>
<keyword evidence="3" id="KW-0732">Signal</keyword>
<evidence type="ECO:0000256" key="2">
    <source>
        <dbReference type="SAM" id="Phobius"/>
    </source>
</evidence>
<keyword evidence="2" id="KW-1133">Transmembrane helix</keyword>
<dbReference type="OrthoDB" id="9988752at2759"/>
<dbReference type="GO" id="GO:0005886">
    <property type="term" value="C:plasma membrane"/>
    <property type="evidence" value="ECO:0007669"/>
    <property type="project" value="TreeGrafter"/>
</dbReference>
<dbReference type="Gene3D" id="3.30.1680.10">
    <property type="entry name" value="ligand-binding face of the semaphorins, domain 2"/>
    <property type="match status" value="1"/>
</dbReference>